<dbReference type="InterPro" id="IPR000531">
    <property type="entry name" value="Beta-barrel_TonB"/>
</dbReference>
<sequence length="1128" mass="124357">MHRNFTYCYAQRSLMAMLWLLLPCIYSFAQRSAQPGRNVTLTNARIPLGEVFNIIEKQTGVLLFFGELNVDQTVGVKFVSTPVEEALGTILPPIGLTYEYVKGNRDKIFIKSVMPTKKDTVMMTSISGVVTDEKGEPLPGATVRIKGAQVATATKDNGSFTLNHSGEKDVLQISFMGFVSAEVAVAGKKSIKVKLRQGDNSLQVVTAYGTTTQRALTGAVTVVKGAEIQNLPNRSFDKSLQGLVPGLLVTSGTGQPGGGLSNFVLRGIASAVNPVAGTTVRNPLIIIDGMPISQDAAQLYINERTSMTPVSNPIAQINPSDIESMSILKDAAAIALYGAKASNGVILITTKRGKAGKTQFNFRHQTDIASALLGTNDFLDQTEYMDLLYETYKNTPRIVNGVSMPWTDPEIQEDLKNKFPTRADGSFYPAPDWRREMFNSAALTVGNEISMSGGNDRSNYYLNAEYTKQNGVVKGTGYDRKSVRFNFENRPADWVKVGFNNLFSYNVQDYGGALQNDGNVYSSSVGKLSPLLPIRLEDGNYLNNFAYGGLVNNQANPAAVREYNVNRNTAFRTLNKLYGEIDFKNGVRISSNLGLDFMLSEAKEIADPRLKDIASGAVQGRIEEQHTRLSNIITTNIIKYDKIIRQRHAIGFLIGQEAQILYRKILGVGVRGQRSPYYDQISSPGVSATGLPRGYDRKETLLSYFGQLNYGFDNKYFLSGSIRKDGSSRFGADKRYGVYWSAGMGWLLSDEALLKEHLSWLNQLKIRGSIGAAGNASAIDRFTPYDQLSLGRYDGSAAVFPGSGAAGNPDVKWENTFTWDAGIESRFLDNRIGLNLDFYQRNTSNLIYSINLPLNTGFLTTLANIGRMRNKGIELTFSADVIKNTDFRWNLIANWSTNKNTLIKADVPAASLISGIIANQEGHNFNSFYLPDWGGVNATDGSQQWIDSTGKLTKDYLATTSSFVGKSQPDGFGSVTNAFAFRNIEVSFSLYYQYGFQVYNYNGLVHDGATPYLNQSKQAKNHWRKPGDVSPNPKPILNNPINNDYFSTRNLYDGDHIRLQNVSVSYSLPNVLLHDLHISNVKIYLQGNNLALWSRYKDKDVSNVDMAGISGLIYPAQKTYSIGLNASF</sequence>
<dbReference type="GO" id="GO:0009279">
    <property type="term" value="C:cell outer membrane"/>
    <property type="evidence" value="ECO:0007669"/>
    <property type="project" value="UniProtKB-SubCell"/>
</dbReference>
<evidence type="ECO:0000313" key="13">
    <source>
        <dbReference type="Proteomes" id="UP000476411"/>
    </source>
</evidence>
<dbReference type="InterPro" id="IPR012910">
    <property type="entry name" value="Plug_dom"/>
</dbReference>
<dbReference type="Pfam" id="PF13715">
    <property type="entry name" value="CarbopepD_reg_2"/>
    <property type="match status" value="1"/>
</dbReference>
<dbReference type="InterPro" id="IPR039426">
    <property type="entry name" value="TonB-dep_rcpt-like"/>
</dbReference>
<keyword evidence="2 8" id="KW-0813">Transport</keyword>
<dbReference type="Pfam" id="PF07715">
    <property type="entry name" value="Plug"/>
    <property type="match status" value="1"/>
</dbReference>
<dbReference type="AlphaFoldDB" id="A0A6B9ZHI8"/>
<keyword evidence="4 8" id="KW-0812">Transmembrane</keyword>
<dbReference type="EMBL" id="CP048113">
    <property type="protein sequence ID" value="QHS61882.1"/>
    <property type="molecule type" value="Genomic_DNA"/>
</dbReference>
<evidence type="ECO:0000256" key="5">
    <source>
        <dbReference type="ARBA" id="ARBA00023077"/>
    </source>
</evidence>
<evidence type="ECO:0000256" key="8">
    <source>
        <dbReference type="PROSITE-ProRule" id="PRU01360"/>
    </source>
</evidence>
<dbReference type="Gene3D" id="2.170.130.10">
    <property type="entry name" value="TonB-dependent receptor, plug domain"/>
    <property type="match status" value="1"/>
</dbReference>
<dbReference type="NCBIfam" id="TIGR04056">
    <property type="entry name" value="OMP_RagA_SusC"/>
    <property type="match status" value="1"/>
</dbReference>
<accession>A0A6B9ZHI8</accession>
<dbReference type="InterPro" id="IPR023997">
    <property type="entry name" value="TonB-dep_OMP_SusC/RagA_CS"/>
</dbReference>
<dbReference type="InterPro" id="IPR036942">
    <property type="entry name" value="Beta-barrel_TonB_sf"/>
</dbReference>
<comment type="subcellular location">
    <subcellularLocation>
        <location evidence="1 8">Cell outer membrane</location>
        <topology evidence="1 8">Multi-pass membrane protein</topology>
    </subcellularLocation>
</comment>
<evidence type="ECO:0000256" key="1">
    <source>
        <dbReference type="ARBA" id="ARBA00004571"/>
    </source>
</evidence>
<keyword evidence="13" id="KW-1185">Reference proteome</keyword>
<organism evidence="12 13">
    <name type="scientific">Chitinophaga agri</name>
    <dbReference type="NCBI Taxonomy" id="2703787"/>
    <lineage>
        <taxon>Bacteria</taxon>
        <taxon>Pseudomonadati</taxon>
        <taxon>Bacteroidota</taxon>
        <taxon>Chitinophagia</taxon>
        <taxon>Chitinophagales</taxon>
        <taxon>Chitinophagaceae</taxon>
        <taxon>Chitinophaga</taxon>
    </lineage>
</organism>
<evidence type="ECO:0000256" key="2">
    <source>
        <dbReference type="ARBA" id="ARBA00022448"/>
    </source>
</evidence>
<evidence type="ECO:0000256" key="6">
    <source>
        <dbReference type="ARBA" id="ARBA00023136"/>
    </source>
</evidence>
<evidence type="ECO:0000256" key="7">
    <source>
        <dbReference type="ARBA" id="ARBA00023237"/>
    </source>
</evidence>
<dbReference type="InterPro" id="IPR008969">
    <property type="entry name" value="CarboxyPept-like_regulatory"/>
</dbReference>
<name>A0A6B9ZHI8_9BACT</name>
<feature type="domain" description="TonB-dependent receptor-like beta-barrel" evidence="10">
    <location>
        <begin position="537"/>
        <end position="980"/>
    </location>
</feature>
<dbReference type="Gene3D" id="2.40.170.20">
    <property type="entry name" value="TonB-dependent receptor, beta-barrel domain"/>
    <property type="match status" value="1"/>
</dbReference>
<keyword evidence="7 8" id="KW-0998">Cell outer membrane</keyword>
<dbReference type="SUPFAM" id="SSF49464">
    <property type="entry name" value="Carboxypeptidase regulatory domain-like"/>
    <property type="match status" value="1"/>
</dbReference>
<protein>
    <submittedName>
        <fullName evidence="12">SusC/RagA family TonB-linked outer membrane protein</fullName>
    </submittedName>
</protein>
<evidence type="ECO:0000259" key="11">
    <source>
        <dbReference type="Pfam" id="PF07715"/>
    </source>
</evidence>
<dbReference type="PROSITE" id="PS52016">
    <property type="entry name" value="TONB_DEPENDENT_REC_3"/>
    <property type="match status" value="1"/>
</dbReference>
<dbReference type="NCBIfam" id="TIGR04057">
    <property type="entry name" value="SusC_RagA_signa"/>
    <property type="match status" value="1"/>
</dbReference>
<evidence type="ECO:0000313" key="12">
    <source>
        <dbReference type="EMBL" id="QHS61882.1"/>
    </source>
</evidence>
<evidence type="ECO:0000256" key="3">
    <source>
        <dbReference type="ARBA" id="ARBA00022452"/>
    </source>
</evidence>
<dbReference type="SUPFAM" id="SSF56935">
    <property type="entry name" value="Porins"/>
    <property type="match status" value="1"/>
</dbReference>
<keyword evidence="3 8" id="KW-1134">Transmembrane beta strand</keyword>
<feature type="domain" description="TonB-dependent receptor plug" evidence="11">
    <location>
        <begin position="213"/>
        <end position="345"/>
    </location>
</feature>
<proteinExistence type="inferred from homology"/>
<gene>
    <name evidence="12" type="ORF">GWR21_20430</name>
</gene>
<dbReference type="Pfam" id="PF00593">
    <property type="entry name" value="TonB_dep_Rec_b-barrel"/>
    <property type="match status" value="1"/>
</dbReference>
<evidence type="ECO:0000259" key="10">
    <source>
        <dbReference type="Pfam" id="PF00593"/>
    </source>
</evidence>
<keyword evidence="5 9" id="KW-0798">TonB box</keyword>
<evidence type="ECO:0000256" key="9">
    <source>
        <dbReference type="RuleBase" id="RU003357"/>
    </source>
</evidence>
<keyword evidence="6 8" id="KW-0472">Membrane</keyword>
<dbReference type="InterPro" id="IPR023996">
    <property type="entry name" value="TonB-dep_OMP_SusC/RagA"/>
</dbReference>
<comment type="similarity">
    <text evidence="8 9">Belongs to the TonB-dependent receptor family.</text>
</comment>
<reference evidence="12 13" key="1">
    <citation type="submission" date="2020-01" db="EMBL/GenBank/DDBJ databases">
        <title>Complete genome sequence of Chitinophaga sp. H33E-04 isolated from quinoa roots.</title>
        <authorList>
            <person name="Weon H.-Y."/>
            <person name="Lee S.A."/>
        </authorList>
    </citation>
    <scope>NUCLEOTIDE SEQUENCE [LARGE SCALE GENOMIC DNA]</scope>
    <source>
        <strain evidence="12 13">H33E-04</strain>
    </source>
</reference>
<dbReference type="KEGG" id="chih:GWR21_20430"/>
<dbReference type="Proteomes" id="UP000476411">
    <property type="component" value="Chromosome"/>
</dbReference>
<evidence type="ECO:0000256" key="4">
    <source>
        <dbReference type="ARBA" id="ARBA00022692"/>
    </source>
</evidence>
<dbReference type="RefSeq" id="WP_162333541.1">
    <property type="nucleotide sequence ID" value="NZ_CP048113.1"/>
</dbReference>
<dbReference type="Gene3D" id="2.60.40.1120">
    <property type="entry name" value="Carboxypeptidase-like, regulatory domain"/>
    <property type="match status" value="1"/>
</dbReference>
<dbReference type="InterPro" id="IPR037066">
    <property type="entry name" value="Plug_dom_sf"/>
</dbReference>